<organism evidence="2">
    <name type="scientific">Pararge aegeria</name>
    <name type="common">speckled wood butterfly</name>
    <dbReference type="NCBI Taxonomy" id="116150"/>
    <lineage>
        <taxon>Eukaryota</taxon>
        <taxon>Metazoa</taxon>
        <taxon>Ecdysozoa</taxon>
        <taxon>Arthropoda</taxon>
        <taxon>Hexapoda</taxon>
        <taxon>Insecta</taxon>
        <taxon>Pterygota</taxon>
        <taxon>Neoptera</taxon>
        <taxon>Endopterygota</taxon>
        <taxon>Lepidoptera</taxon>
        <taxon>Glossata</taxon>
        <taxon>Ditrysia</taxon>
        <taxon>Papilionoidea</taxon>
        <taxon>Nymphalidae</taxon>
        <taxon>Satyrinae</taxon>
        <taxon>Satyrini</taxon>
        <taxon>Parargina</taxon>
        <taxon>Pararge</taxon>
    </lineage>
</organism>
<dbReference type="AlphaFoldDB" id="S4NXX8"/>
<feature type="signal peptide" evidence="1">
    <location>
        <begin position="1"/>
        <end position="22"/>
    </location>
</feature>
<reference evidence="2" key="2">
    <citation type="submission" date="2013-05" db="EMBL/GenBank/DDBJ databases">
        <authorList>
            <person name="Carter J.-M."/>
            <person name="Baker S.C."/>
            <person name="Pink R."/>
            <person name="Carter D.R.F."/>
            <person name="Collins A."/>
            <person name="Tomlin J."/>
            <person name="Gibbs M."/>
            <person name="Breuker C.J."/>
        </authorList>
    </citation>
    <scope>NUCLEOTIDE SEQUENCE</scope>
    <source>
        <tissue evidence="2">Ovary</tissue>
    </source>
</reference>
<dbReference type="EMBL" id="GAIX01010506">
    <property type="protein sequence ID" value="JAA82054.1"/>
    <property type="molecule type" value="Transcribed_RNA"/>
</dbReference>
<name>S4NXX8_9NEOP</name>
<reference evidence="2" key="1">
    <citation type="journal article" date="2013" name="BMC Genomics">
        <title>Unscrambling butterfly oogenesis.</title>
        <authorList>
            <person name="Carter J.M."/>
            <person name="Baker S.C."/>
            <person name="Pink R."/>
            <person name="Carter D.R."/>
            <person name="Collins A."/>
            <person name="Tomlin J."/>
            <person name="Gibbs M."/>
            <person name="Breuker C.J."/>
        </authorList>
    </citation>
    <scope>NUCLEOTIDE SEQUENCE</scope>
    <source>
        <tissue evidence="2">Ovary</tissue>
    </source>
</reference>
<sequence length="68" mass="8434">MKFIKACFLLFFAMFLVVSVDAYPFKSGNIDYLEALRRMRQIPQWHCMRYRRFQLHSPCNRWRMARKI</sequence>
<evidence type="ECO:0000313" key="2">
    <source>
        <dbReference type="EMBL" id="JAA82054.1"/>
    </source>
</evidence>
<accession>S4NXX8</accession>
<keyword evidence="1" id="KW-0732">Signal</keyword>
<feature type="chain" id="PRO_5004522294" evidence="1">
    <location>
        <begin position="23"/>
        <end position="68"/>
    </location>
</feature>
<evidence type="ECO:0000256" key="1">
    <source>
        <dbReference type="SAM" id="SignalP"/>
    </source>
</evidence>
<protein>
    <submittedName>
        <fullName evidence="2">Uncharacterized protein</fullName>
    </submittedName>
</protein>
<proteinExistence type="predicted"/>